<keyword evidence="3" id="KW-1185">Reference proteome</keyword>
<evidence type="ECO:0000256" key="1">
    <source>
        <dbReference type="SAM" id="Phobius"/>
    </source>
</evidence>
<reference evidence="3" key="1">
    <citation type="journal article" date="2019" name="Int. J. Syst. Evol. Microbiol.">
        <title>The Global Catalogue of Microorganisms (GCM) 10K type strain sequencing project: providing services to taxonomists for standard genome sequencing and annotation.</title>
        <authorList>
            <consortium name="The Broad Institute Genomics Platform"/>
            <consortium name="The Broad Institute Genome Sequencing Center for Infectious Disease"/>
            <person name="Wu L."/>
            <person name="Ma J."/>
        </authorList>
    </citation>
    <scope>NUCLEOTIDE SEQUENCE [LARGE SCALE GENOMIC DNA]</scope>
    <source>
        <strain evidence="3">CCM 8681</strain>
    </source>
</reference>
<proteinExistence type="predicted"/>
<protein>
    <submittedName>
        <fullName evidence="2">Uncharacterized protein</fullName>
    </submittedName>
</protein>
<evidence type="ECO:0000313" key="3">
    <source>
        <dbReference type="Proteomes" id="UP000624701"/>
    </source>
</evidence>
<organism evidence="2 3">
    <name type="scientific">Winogradskyella haliclonae</name>
    <dbReference type="NCBI Taxonomy" id="2048558"/>
    <lineage>
        <taxon>Bacteria</taxon>
        <taxon>Pseudomonadati</taxon>
        <taxon>Bacteroidota</taxon>
        <taxon>Flavobacteriia</taxon>
        <taxon>Flavobacteriales</taxon>
        <taxon>Flavobacteriaceae</taxon>
        <taxon>Winogradskyella</taxon>
    </lineage>
</organism>
<name>A0ABQ2BU92_9FLAO</name>
<comment type="caution">
    <text evidence="2">The sequence shown here is derived from an EMBL/GenBank/DDBJ whole genome shotgun (WGS) entry which is preliminary data.</text>
</comment>
<feature type="transmembrane region" description="Helical" evidence="1">
    <location>
        <begin position="21"/>
        <end position="41"/>
    </location>
</feature>
<keyword evidence="1" id="KW-0472">Membrane</keyword>
<sequence>MVSLILRARRIRQQFINIKNVITFLIKANVLFLNLYILPVLKNATHELGTTPVLKAFWRRK</sequence>
<evidence type="ECO:0000313" key="2">
    <source>
        <dbReference type="EMBL" id="GGI56009.1"/>
    </source>
</evidence>
<keyword evidence="1" id="KW-0812">Transmembrane</keyword>
<gene>
    <name evidence="2" type="ORF">GCM10011444_03180</name>
</gene>
<keyword evidence="1" id="KW-1133">Transmembrane helix</keyword>
<dbReference type="Proteomes" id="UP000624701">
    <property type="component" value="Unassembled WGS sequence"/>
</dbReference>
<dbReference type="EMBL" id="BMDQ01000001">
    <property type="protein sequence ID" value="GGI56009.1"/>
    <property type="molecule type" value="Genomic_DNA"/>
</dbReference>
<accession>A0ABQ2BU92</accession>